<keyword evidence="3" id="KW-1185">Reference proteome</keyword>
<protein>
    <submittedName>
        <fullName evidence="2">DUF1572 domain-containing protein</fullName>
    </submittedName>
</protein>
<dbReference type="InterPro" id="IPR034660">
    <property type="entry name" value="DinB/YfiT-like"/>
</dbReference>
<proteinExistence type="predicted"/>
<dbReference type="AlphaFoldDB" id="A0A9X2EZY3"/>
<dbReference type="SUPFAM" id="SSF109854">
    <property type="entry name" value="DinB/YfiT-like putative metalloenzymes"/>
    <property type="match status" value="1"/>
</dbReference>
<dbReference type="Pfam" id="PF07609">
    <property type="entry name" value="DUF1572"/>
    <property type="match status" value="1"/>
</dbReference>
<gene>
    <name evidence="2" type="ORF">NF867_01610</name>
</gene>
<dbReference type="InterPro" id="IPR011466">
    <property type="entry name" value="DUF1572"/>
</dbReference>
<evidence type="ECO:0000256" key="1">
    <source>
        <dbReference type="SAM" id="Coils"/>
    </source>
</evidence>
<reference evidence="2" key="1">
    <citation type="submission" date="2022-06" db="EMBL/GenBank/DDBJ databases">
        <title>Solitalea sp. MAHUQ-68 isolated from rhizospheric soil.</title>
        <authorList>
            <person name="Huq M.A."/>
        </authorList>
    </citation>
    <scope>NUCLEOTIDE SEQUENCE</scope>
    <source>
        <strain evidence="2">MAHUQ-68</strain>
    </source>
</reference>
<dbReference type="Gene3D" id="1.20.120.450">
    <property type="entry name" value="dinb family like domain"/>
    <property type="match status" value="1"/>
</dbReference>
<evidence type="ECO:0000313" key="2">
    <source>
        <dbReference type="EMBL" id="MCO4291559.1"/>
    </source>
</evidence>
<feature type="coiled-coil region" evidence="1">
    <location>
        <begin position="7"/>
        <end position="34"/>
    </location>
</feature>
<accession>A0A9X2EZY3</accession>
<keyword evidence="1" id="KW-0175">Coiled coil</keyword>
<evidence type="ECO:0000313" key="3">
    <source>
        <dbReference type="Proteomes" id="UP001155182"/>
    </source>
</evidence>
<dbReference type="RefSeq" id="WP_252585795.1">
    <property type="nucleotide sequence ID" value="NZ_JAMWYS010000006.1"/>
</dbReference>
<name>A0A9X2EZY3_9SPHI</name>
<organism evidence="2 3">
    <name type="scientific">Solitalea agri</name>
    <dbReference type="NCBI Taxonomy" id="2953739"/>
    <lineage>
        <taxon>Bacteria</taxon>
        <taxon>Pseudomonadati</taxon>
        <taxon>Bacteroidota</taxon>
        <taxon>Sphingobacteriia</taxon>
        <taxon>Sphingobacteriales</taxon>
        <taxon>Sphingobacteriaceae</taxon>
        <taxon>Solitalea</taxon>
    </lineage>
</organism>
<sequence length="150" mass="17492">MLIETLKVLFNRDLKRLKEEIELYTNEADLWKVKGQINNSAGNLCLHLIGNLNTYIGKELGNTGYVRNRELEFSLKDVSRKDLMEKIEDTISVVNRTLDNLNADLLETEYPILVFDQKTTSEYLLVHLTTHLAYHLGQINYHRRLIESEN</sequence>
<dbReference type="Proteomes" id="UP001155182">
    <property type="component" value="Unassembled WGS sequence"/>
</dbReference>
<comment type="caution">
    <text evidence="2">The sequence shown here is derived from an EMBL/GenBank/DDBJ whole genome shotgun (WGS) entry which is preliminary data.</text>
</comment>
<dbReference type="EMBL" id="JAMWYS010000006">
    <property type="protein sequence ID" value="MCO4291559.1"/>
    <property type="molecule type" value="Genomic_DNA"/>
</dbReference>